<proteinExistence type="predicted"/>
<dbReference type="Proteomes" id="UP000618319">
    <property type="component" value="Unassembled WGS sequence"/>
</dbReference>
<gene>
    <name evidence="2" type="ORF">C4F40_21245</name>
</gene>
<accession>A0ABR9TDX1</accession>
<evidence type="ECO:0000313" key="3">
    <source>
        <dbReference type="Proteomes" id="UP000618319"/>
    </source>
</evidence>
<evidence type="ECO:0008006" key="4">
    <source>
        <dbReference type="Google" id="ProtNLM"/>
    </source>
</evidence>
<feature type="chain" id="PRO_5046896327" description="Polysaccharide lyase" evidence="1">
    <location>
        <begin position="26"/>
        <end position="324"/>
    </location>
</feature>
<protein>
    <recommendedName>
        <fullName evidence="4">Polysaccharide lyase</fullName>
    </recommendedName>
</protein>
<keyword evidence="1" id="KW-0732">Signal</keyword>
<organism evidence="2 3">
    <name type="scientific">Sphingobacterium pedocola</name>
    <dbReference type="NCBI Taxonomy" id="2082722"/>
    <lineage>
        <taxon>Bacteria</taxon>
        <taxon>Pseudomonadati</taxon>
        <taxon>Bacteroidota</taxon>
        <taxon>Sphingobacteriia</taxon>
        <taxon>Sphingobacteriales</taxon>
        <taxon>Sphingobacteriaceae</taxon>
        <taxon>Sphingobacterium</taxon>
    </lineage>
</organism>
<feature type="signal peptide" evidence="1">
    <location>
        <begin position="1"/>
        <end position="25"/>
    </location>
</feature>
<name>A0ABR9TDX1_9SPHI</name>
<evidence type="ECO:0000256" key="1">
    <source>
        <dbReference type="SAM" id="SignalP"/>
    </source>
</evidence>
<evidence type="ECO:0000313" key="2">
    <source>
        <dbReference type="EMBL" id="MBE8723252.1"/>
    </source>
</evidence>
<sequence>MKKSLVVKVYSVLIAACLIAVSLSACDKTSKPTVEDSIVEEPPPSPEEPEELELLTTSDIIFMNSFEDGHLRVWDDYDRNPEPENTLLKDPGPFNKPDNHVMRLWAKPGRGGADVVKVLPSKHDKVYARWYAKWEEGFDFTAKNHGGGLFAGERSLMGSSGMRPDGTDRVSMGFEYDHRNAKPFLYTYYRGMYMDCRNPNGECWGDHLPCFLSNSYCTKPEYREKPEKRTPELEAGKWYCIELMLDMGTPTATEEDADGVINFWIDGVEYGPFENLWLRTAPGLKVSLFNARLYHHGEHSDVGVLYDHIVVAKKRIGMNKVVGE</sequence>
<dbReference type="PROSITE" id="PS51257">
    <property type="entry name" value="PROKAR_LIPOPROTEIN"/>
    <property type="match status" value="1"/>
</dbReference>
<reference evidence="2 3" key="1">
    <citation type="submission" date="2018-02" db="EMBL/GenBank/DDBJ databases">
        <title>Sphingobacterium KA21.</title>
        <authorList>
            <person name="Vasarhelyi B.M."/>
            <person name="Deshmukh S."/>
            <person name="Balint B."/>
            <person name="Kukolya J."/>
        </authorList>
    </citation>
    <scope>NUCLEOTIDE SEQUENCE [LARGE SCALE GENOMIC DNA]</scope>
    <source>
        <strain evidence="2 3">Ka21</strain>
    </source>
</reference>
<dbReference type="Gene3D" id="2.60.120.200">
    <property type="match status" value="1"/>
</dbReference>
<dbReference type="RefSeq" id="WP_196941386.1">
    <property type="nucleotide sequence ID" value="NZ_MU158693.1"/>
</dbReference>
<comment type="caution">
    <text evidence="2">The sequence shown here is derived from an EMBL/GenBank/DDBJ whole genome shotgun (WGS) entry which is preliminary data.</text>
</comment>
<dbReference type="EMBL" id="PSKQ01000027">
    <property type="protein sequence ID" value="MBE8723252.1"/>
    <property type="molecule type" value="Genomic_DNA"/>
</dbReference>
<keyword evidence="3" id="KW-1185">Reference proteome</keyword>